<dbReference type="GO" id="GO:0005524">
    <property type="term" value="F:ATP binding"/>
    <property type="evidence" value="ECO:0007669"/>
    <property type="project" value="InterPro"/>
</dbReference>
<dbReference type="PANTHER" id="PTHR23070">
    <property type="entry name" value="BCS1 AAA-TYPE ATPASE"/>
    <property type="match status" value="1"/>
</dbReference>
<dbReference type="InterPro" id="IPR003959">
    <property type="entry name" value="ATPase_AAA_core"/>
</dbReference>
<dbReference type="InterPro" id="IPR050747">
    <property type="entry name" value="Mitochondrial_chaperone_BCS1"/>
</dbReference>
<gene>
    <name evidence="3" type="ORF">A3G51_03805</name>
</gene>
<reference evidence="3 4" key="1">
    <citation type="journal article" date="2016" name="Nat. Commun.">
        <title>Thousands of microbial genomes shed light on interconnected biogeochemical processes in an aquifer system.</title>
        <authorList>
            <person name="Anantharaman K."/>
            <person name="Brown C.T."/>
            <person name="Hug L.A."/>
            <person name="Sharon I."/>
            <person name="Castelle C.J."/>
            <person name="Probst A.J."/>
            <person name="Thomas B.C."/>
            <person name="Singh A."/>
            <person name="Wilkins M.J."/>
            <person name="Karaoz U."/>
            <person name="Brodie E.L."/>
            <person name="Williams K.H."/>
            <person name="Hubbard S.S."/>
            <person name="Banfield J.F."/>
        </authorList>
    </citation>
    <scope>NUCLEOTIDE SEQUENCE [LARGE SCALE GENOMIC DNA]</scope>
</reference>
<comment type="similarity">
    <text evidence="1">Belongs to the AAA ATPase family. BCS1 subfamily.</text>
</comment>
<dbReference type="Proteomes" id="UP000177745">
    <property type="component" value="Unassembled WGS sequence"/>
</dbReference>
<sequence length="388" mass="42787">MAKDRIVIVRSFEYDSIDLAVAFNNVAGDVFGRDPFYGTKDRFWMSRNPVAFSTVKVGLNQEAKIAIGRMKIRGVDGEFILDGSSVQALVNKNETVKVESFLDKVKANLKTASLYKSKAVTSSRGFMDLSKVNLGQLVYNDRVFGELADNLWVLIEKTEQCRRAGVRIRRKILFQGRFGTGKTMAALVTAKKAVENGFTVFYLEPTNPDVSGAIEFMLQVAKKYPPALLIIEDFDREQRSGDFHAMGKTMAAIDGMTSKDSEIIVVFTTNFKDKIAGGFQRPGRIDKTIGFNSFTPQDTERLLKVVVPSEYLGSDINWEKVSGATSHMTPAFIGEGIGVGATLAAISRASNGERPIVTEEILLQVSEGLQDQHKACETAEQMGFSQSK</sequence>
<dbReference type="GO" id="GO:0016887">
    <property type="term" value="F:ATP hydrolysis activity"/>
    <property type="evidence" value="ECO:0007669"/>
    <property type="project" value="InterPro"/>
</dbReference>
<comment type="caution">
    <text evidence="3">The sequence shown here is derived from an EMBL/GenBank/DDBJ whole genome shotgun (WGS) entry which is preliminary data.</text>
</comment>
<organism evidence="3 4">
    <name type="scientific">Candidatus Yanofskybacteria bacterium RIFCSPLOWO2_12_FULL_43_11b</name>
    <dbReference type="NCBI Taxonomy" id="1802710"/>
    <lineage>
        <taxon>Bacteria</taxon>
        <taxon>Candidatus Yanofskyibacteriota</taxon>
    </lineage>
</organism>
<dbReference type="AlphaFoldDB" id="A0A1F8H9W0"/>
<proteinExistence type="inferred from homology"/>
<accession>A0A1F8H9W0</accession>
<dbReference type="InterPro" id="IPR027417">
    <property type="entry name" value="P-loop_NTPase"/>
</dbReference>
<evidence type="ECO:0000313" key="3">
    <source>
        <dbReference type="EMBL" id="OGN33746.1"/>
    </source>
</evidence>
<evidence type="ECO:0000313" key="4">
    <source>
        <dbReference type="Proteomes" id="UP000177745"/>
    </source>
</evidence>
<dbReference type="EMBL" id="MGKY01000012">
    <property type="protein sequence ID" value="OGN33746.1"/>
    <property type="molecule type" value="Genomic_DNA"/>
</dbReference>
<dbReference type="Pfam" id="PF00004">
    <property type="entry name" value="AAA"/>
    <property type="match status" value="1"/>
</dbReference>
<dbReference type="InterPro" id="IPR003593">
    <property type="entry name" value="AAA+_ATPase"/>
</dbReference>
<name>A0A1F8H9W0_9BACT</name>
<evidence type="ECO:0000256" key="1">
    <source>
        <dbReference type="ARBA" id="ARBA00007448"/>
    </source>
</evidence>
<feature type="domain" description="AAA+ ATPase" evidence="2">
    <location>
        <begin position="168"/>
        <end position="295"/>
    </location>
</feature>
<evidence type="ECO:0000259" key="2">
    <source>
        <dbReference type="SMART" id="SM00382"/>
    </source>
</evidence>
<dbReference type="Gene3D" id="3.40.50.300">
    <property type="entry name" value="P-loop containing nucleotide triphosphate hydrolases"/>
    <property type="match status" value="1"/>
</dbReference>
<dbReference type="SUPFAM" id="SSF52540">
    <property type="entry name" value="P-loop containing nucleoside triphosphate hydrolases"/>
    <property type="match status" value="1"/>
</dbReference>
<protein>
    <recommendedName>
        <fullName evidence="2">AAA+ ATPase domain-containing protein</fullName>
    </recommendedName>
</protein>
<dbReference type="SMART" id="SM00382">
    <property type="entry name" value="AAA"/>
    <property type="match status" value="1"/>
</dbReference>